<dbReference type="GeneID" id="57145580"/>
<evidence type="ECO:0000313" key="1">
    <source>
        <dbReference type="EMBL" id="GEB46952.1"/>
    </source>
</evidence>
<dbReference type="AlphaFoldDB" id="A0A4Y3QP87"/>
<sequence>MSTRNELAAIRAASRKPIFTGLFWADLGERVITSAAGGALAVASATTFVIHEPTSWEALALGAASGALLSLLKGVAASASGTGSASLARSV</sequence>
<dbReference type="EMBL" id="BJML01000011">
    <property type="protein sequence ID" value="GEB46952.1"/>
    <property type="molecule type" value="Genomic_DNA"/>
</dbReference>
<dbReference type="RefSeq" id="WP_141378171.1">
    <property type="nucleotide sequence ID" value="NZ_BJML01000011.1"/>
</dbReference>
<evidence type="ECO:0000313" key="2">
    <source>
        <dbReference type="Proteomes" id="UP000319525"/>
    </source>
</evidence>
<organism evidence="1 2">
    <name type="scientific">Microbacterium testaceum</name>
    <name type="common">Aureobacterium testaceum</name>
    <name type="synonym">Brevibacterium testaceum</name>
    <dbReference type="NCBI Taxonomy" id="2033"/>
    <lineage>
        <taxon>Bacteria</taxon>
        <taxon>Bacillati</taxon>
        <taxon>Actinomycetota</taxon>
        <taxon>Actinomycetes</taxon>
        <taxon>Micrococcales</taxon>
        <taxon>Microbacteriaceae</taxon>
        <taxon>Microbacterium</taxon>
    </lineage>
</organism>
<accession>A0A4Y3QP87</accession>
<name>A0A4Y3QP87_MICTE</name>
<gene>
    <name evidence="1" type="ORF">MTE01_28970</name>
</gene>
<reference evidence="1 2" key="1">
    <citation type="submission" date="2019-06" db="EMBL/GenBank/DDBJ databases">
        <title>Whole genome shotgun sequence of Microbacterium testaceum NBRC 12675.</title>
        <authorList>
            <person name="Hosoyama A."/>
            <person name="Uohara A."/>
            <person name="Ohji S."/>
            <person name="Ichikawa N."/>
        </authorList>
    </citation>
    <scope>NUCLEOTIDE SEQUENCE [LARGE SCALE GENOMIC DNA]</scope>
    <source>
        <strain evidence="1 2">NBRC 12675</strain>
    </source>
</reference>
<protein>
    <submittedName>
        <fullName evidence="1">Uncharacterized protein</fullName>
    </submittedName>
</protein>
<dbReference type="Proteomes" id="UP000319525">
    <property type="component" value="Unassembled WGS sequence"/>
</dbReference>
<comment type="caution">
    <text evidence="1">The sequence shown here is derived from an EMBL/GenBank/DDBJ whole genome shotgun (WGS) entry which is preliminary data.</text>
</comment>
<proteinExistence type="predicted"/>